<dbReference type="PANTHER" id="PTHR31901">
    <property type="entry name" value="GH3 DOMAIN-CONTAINING PROTEIN"/>
    <property type="match status" value="1"/>
</dbReference>
<evidence type="ECO:0000259" key="3">
    <source>
        <dbReference type="Pfam" id="PF23571"/>
    </source>
</evidence>
<dbReference type="InterPro" id="IPR055378">
    <property type="entry name" value="GH3_C"/>
</dbReference>
<organism evidence="5 6">
    <name type="scientific">Trapa natans</name>
    <name type="common">Water chestnut</name>
    <dbReference type="NCBI Taxonomy" id="22666"/>
    <lineage>
        <taxon>Eukaryota</taxon>
        <taxon>Viridiplantae</taxon>
        <taxon>Streptophyta</taxon>
        <taxon>Embryophyta</taxon>
        <taxon>Tracheophyta</taxon>
        <taxon>Spermatophyta</taxon>
        <taxon>Magnoliopsida</taxon>
        <taxon>eudicotyledons</taxon>
        <taxon>Gunneridae</taxon>
        <taxon>Pentapetalae</taxon>
        <taxon>rosids</taxon>
        <taxon>malvids</taxon>
        <taxon>Myrtales</taxon>
        <taxon>Lythraceae</taxon>
        <taxon>Trapa</taxon>
    </lineage>
</organism>
<keyword evidence="2" id="KW-0436">Ligase</keyword>
<feature type="domain" description="GH3 C-terminal" evidence="4">
    <location>
        <begin position="495"/>
        <end position="589"/>
    </location>
</feature>
<dbReference type="GO" id="GO:0005737">
    <property type="term" value="C:cytoplasm"/>
    <property type="evidence" value="ECO:0007669"/>
    <property type="project" value="TreeGrafter"/>
</dbReference>
<dbReference type="AlphaFoldDB" id="A0AAN7L336"/>
<comment type="caution">
    <text evidence="5">The sequence shown here is derived from an EMBL/GenBank/DDBJ whole genome shotgun (WGS) entry which is preliminary data.</text>
</comment>
<dbReference type="GO" id="GO:0016881">
    <property type="term" value="F:acid-amino acid ligase activity"/>
    <property type="evidence" value="ECO:0007669"/>
    <property type="project" value="TreeGrafter"/>
</dbReference>
<dbReference type="InterPro" id="IPR055377">
    <property type="entry name" value="GH3_M"/>
</dbReference>
<evidence type="ECO:0000313" key="5">
    <source>
        <dbReference type="EMBL" id="KAK4776844.1"/>
    </source>
</evidence>
<gene>
    <name evidence="5" type="ORF">SAY86_005532</name>
</gene>
<dbReference type="PANTHER" id="PTHR31901:SF44">
    <property type="entry name" value="INDOLE-3-ACETIC ACID-AMIDO SYNTHETASE GH3.6-RELATED"/>
    <property type="match status" value="1"/>
</dbReference>
<reference evidence="5 6" key="1">
    <citation type="journal article" date="2023" name="Hortic Res">
        <title>Pangenome of water caltrop reveals structural variations and asymmetric subgenome divergence after allopolyploidization.</title>
        <authorList>
            <person name="Zhang X."/>
            <person name="Chen Y."/>
            <person name="Wang L."/>
            <person name="Yuan Y."/>
            <person name="Fang M."/>
            <person name="Shi L."/>
            <person name="Lu R."/>
            <person name="Comes H.P."/>
            <person name="Ma Y."/>
            <person name="Chen Y."/>
            <person name="Huang G."/>
            <person name="Zhou Y."/>
            <person name="Zheng Z."/>
            <person name="Qiu Y."/>
        </authorList>
    </citation>
    <scope>NUCLEOTIDE SEQUENCE [LARGE SCALE GENOMIC DNA]</scope>
    <source>
        <strain evidence="5">F231</strain>
    </source>
</reference>
<protein>
    <recommendedName>
        <fullName evidence="7">Indole-3-acetic acid-amido synthetase GH3.6</fullName>
    </recommendedName>
</protein>
<accession>A0AAN7L336</accession>
<dbReference type="Pfam" id="PF23571">
    <property type="entry name" value="GH3_M"/>
    <property type="match status" value="1"/>
</dbReference>
<evidence type="ECO:0000256" key="2">
    <source>
        <dbReference type="ARBA" id="ARBA00022598"/>
    </source>
</evidence>
<dbReference type="Proteomes" id="UP001346149">
    <property type="component" value="Unassembled WGS sequence"/>
</dbReference>
<dbReference type="InterPro" id="IPR004993">
    <property type="entry name" value="GH3"/>
</dbReference>
<proteinExistence type="inferred from homology"/>
<dbReference type="EMBL" id="JAXQNO010000018">
    <property type="protein sequence ID" value="KAK4776844.1"/>
    <property type="molecule type" value="Genomic_DNA"/>
</dbReference>
<evidence type="ECO:0008006" key="7">
    <source>
        <dbReference type="Google" id="ProtNLM"/>
    </source>
</evidence>
<dbReference type="Pfam" id="PF23572">
    <property type="entry name" value="GH3_C"/>
    <property type="match status" value="1"/>
</dbReference>
<name>A0AAN7L336_TRANT</name>
<comment type="similarity">
    <text evidence="1">Belongs to the IAA-amido conjugating enzyme family.</text>
</comment>
<feature type="domain" description="GH3 middle" evidence="3">
    <location>
        <begin position="392"/>
        <end position="466"/>
    </location>
</feature>
<evidence type="ECO:0000259" key="4">
    <source>
        <dbReference type="Pfam" id="PF23572"/>
    </source>
</evidence>
<sequence length="608" mass="67274">MAADGEALIRILEDQTKDAARHQLETLRSILQHNAGASYLRPFLGCREPAADLEIYRRLVPLSCYDDYADHINRMADGASGDGDGAILSVDPLVCFFYSSGTSSMKPKLIPYFDSALSKAASYIAHQGSAAVLRRIMLQILMSSLVLELFEYYGNVSFILPLPLVAKPILIHFISRLFPQRPTMSKTLMFVYAGNVTYTKGQFKAMAASAFPMHSNKAGSAHFFSMLVSPREVILGSDLLAQMYCHLLCGLRNFDLVDNIRAPYAAGLVRALSLLQSKWEQLCNDLESGTPSIDMSESEMSSMTELLRGPQPELSQRVRSICKDGIWDGIMIKLWPNLRYIKCVTTGSMLPYYSKLKQYAGSVPILGGDYFSSECCVAINLDISQPPEKTRYVLLPTGAYFEFLPFSSLGCEASVGETVDISGVEVGKAYEVVVTTYRGFYRYRLGDIVRVVGFHNLSPELEFVTKAPKSPREILSEQDLISSMESLRALYENQMGVEIIEYAGFLDFDRFKIFVEVKDGINEKDGVLIGLCSSLEDSFGGIYKVQRDRGELKPLSMYIVGSGSFDRLLILVTGMGAPASQYKHPKLIGNIEVAGFLEGAALVAVQSR</sequence>
<evidence type="ECO:0000256" key="1">
    <source>
        <dbReference type="ARBA" id="ARBA00008068"/>
    </source>
</evidence>
<dbReference type="Pfam" id="PF03321">
    <property type="entry name" value="GH3"/>
    <property type="match status" value="2"/>
</dbReference>
<evidence type="ECO:0000313" key="6">
    <source>
        <dbReference type="Proteomes" id="UP001346149"/>
    </source>
</evidence>
<keyword evidence="6" id="KW-1185">Reference proteome</keyword>